<gene>
    <name evidence="2" type="ORF">S12H4_11839</name>
    <name evidence="3" type="ORF">S12H4_56905</name>
</gene>
<dbReference type="Gene3D" id="2.10.109.10">
    <property type="entry name" value="Umud Fragment, subunit A"/>
    <property type="match status" value="1"/>
</dbReference>
<dbReference type="EMBL" id="BARW01036711">
    <property type="protein sequence ID" value="GAJ19986.1"/>
    <property type="molecule type" value="Genomic_DNA"/>
</dbReference>
<organism evidence="2">
    <name type="scientific">marine sediment metagenome</name>
    <dbReference type="NCBI Taxonomy" id="412755"/>
    <lineage>
        <taxon>unclassified sequences</taxon>
        <taxon>metagenomes</taxon>
        <taxon>ecological metagenomes</taxon>
    </lineage>
</organism>
<dbReference type="InterPro" id="IPR015927">
    <property type="entry name" value="Peptidase_S24_S26A/B/C"/>
</dbReference>
<proteinExistence type="predicted"/>
<sequence length="56" mass="6349">IALLNQEEVTVKRLYKKDNQITLQPSNPLYKPINTKDAIILGKVVGILRRFNGGKK</sequence>
<evidence type="ECO:0000313" key="2">
    <source>
        <dbReference type="EMBL" id="GAI79229.1"/>
    </source>
</evidence>
<reference evidence="2" key="1">
    <citation type="journal article" date="2014" name="Front. Microbiol.">
        <title>High frequency of phylogenetically diverse reductive dehalogenase-homologous genes in deep subseafloor sedimentary metagenomes.</title>
        <authorList>
            <person name="Kawai M."/>
            <person name="Futagami T."/>
            <person name="Toyoda A."/>
            <person name="Takaki Y."/>
            <person name="Nishi S."/>
            <person name="Hori S."/>
            <person name="Arai W."/>
            <person name="Tsubouchi T."/>
            <person name="Morono Y."/>
            <person name="Uchiyama I."/>
            <person name="Ito T."/>
            <person name="Fujiyama A."/>
            <person name="Inagaki F."/>
            <person name="Takami H."/>
        </authorList>
    </citation>
    <scope>NUCLEOTIDE SEQUENCE</scope>
    <source>
        <strain evidence="2">Expedition CK06-06</strain>
    </source>
</reference>
<feature type="non-terminal residue" evidence="2">
    <location>
        <position position="1"/>
    </location>
</feature>
<accession>X1TGQ6</accession>
<evidence type="ECO:0000313" key="3">
    <source>
        <dbReference type="EMBL" id="GAJ19986.1"/>
    </source>
</evidence>
<dbReference type="InterPro" id="IPR050077">
    <property type="entry name" value="LexA_repressor"/>
</dbReference>
<dbReference type="PANTHER" id="PTHR33516">
    <property type="entry name" value="LEXA REPRESSOR"/>
    <property type="match status" value="1"/>
</dbReference>
<feature type="domain" description="Peptidase S24/S26A/S26B/S26C" evidence="1">
    <location>
        <begin position="2"/>
        <end position="45"/>
    </location>
</feature>
<comment type="caution">
    <text evidence="2">The sequence shown here is derived from an EMBL/GenBank/DDBJ whole genome shotgun (WGS) entry which is preliminary data.</text>
</comment>
<name>X1TGQ6_9ZZZZ</name>
<dbReference type="AlphaFoldDB" id="X1TGQ6"/>
<evidence type="ECO:0000259" key="1">
    <source>
        <dbReference type="Pfam" id="PF00717"/>
    </source>
</evidence>
<dbReference type="EMBL" id="BARW01005427">
    <property type="protein sequence ID" value="GAI79229.1"/>
    <property type="molecule type" value="Genomic_DNA"/>
</dbReference>
<dbReference type="PANTHER" id="PTHR33516:SF2">
    <property type="entry name" value="LEXA REPRESSOR-RELATED"/>
    <property type="match status" value="1"/>
</dbReference>
<protein>
    <recommendedName>
        <fullName evidence="1">Peptidase S24/S26A/S26B/S26C domain-containing protein</fullName>
    </recommendedName>
</protein>
<dbReference type="SUPFAM" id="SSF51306">
    <property type="entry name" value="LexA/Signal peptidase"/>
    <property type="match status" value="1"/>
</dbReference>
<dbReference type="InterPro" id="IPR036286">
    <property type="entry name" value="LexA/Signal_pep-like_sf"/>
</dbReference>
<dbReference type="Pfam" id="PF00717">
    <property type="entry name" value="Peptidase_S24"/>
    <property type="match status" value="1"/>
</dbReference>